<comment type="caution">
    <text evidence="1">The sequence shown here is derived from an EMBL/GenBank/DDBJ whole genome shotgun (WGS) entry which is preliminary data.</text>
</comment>
<sequence length="40" mass="4553">MKNKLIFDYALIFPKPVLTKPGIQVPASGQARIYERNFST</sequence>
<keyword evidence="2" id="KW-1185">Reference proteome</keyword>
<evidence type="ECO:0000313" key="2">
    <source>
        <dbReference type="Proteomes" id="UP000030023"/>
    </source>
</evidence>
<reference evidence="1 2" key="1">
    <citation type="journal article" date="2014" name="Antonie Van Leeuwenhoek">
        <title>Oenococcus alcoholitolerans sp. nov., a lactic acid bacteria isolated from cachaca and ethanol fermentation processes.</title>
        <authorList>
            <person name="Badotti F."/>
            <person name="Moreira A.P."/>
            <person name="Tonon L.A."/>
            <person name="de Lucena B.T."/>
            <person name="Gomes Fde C."/>
            <person name="Kruger R."/>
            <person name="Thompson C.C."/>
            <person name="de Morais M.A.Jr."/>
            <person name="Rosa C.A."/>
            <person name="Thompson F.L."/>
        </authorList>
    </citation>
    <scope>NUCLEOTIDE SEQUENCE [LARGE SCALE GENOMIC DNA]</scope>
    <source>
        <strain evidence="1 2">UFRJ-M7.2.18</strain>
    </source>
</reference>
<accession>A0ABR4XRS6</accession>
<proteinExistence type="predicted"/>
<evidence type="ECO:0000313" key="1">
    <source>
        <dbReference type="EMBL" id="KGO32198.1"/>
    </source>
</evidence>
<organism evidence="1 2">
    <name type="scientific">Oenococcus alcoholitolerans</name>
    <dbReference type="NCBI Taxonomy" id="931074"/>
    <lineage>
        <taxon>Bacteria</taxon>
        <taxon>Bacillati</taxon>
        <taxon>Bacillota</taxon>
        <taxon>Bacilli</taxon>
        <taxon>Lactobacillales</taxon>
        <taxon>Lactobacillaceae</taxon>
        <taxon>Oenococcus</taxon>
    </lineage>
</organism>
<gene>
    <name evidence="1" type="ORF">Q757_02455</name>
</gene>
<dbReference type="Proteomes" id="UP000030023">
    <property type="component" value="Unassembled WGS sequence"/>
</dbReference>
<dbReference type="EMBL" id="AXCV01000069">
    <property type="protein sequence ID" value="KGO32198.1"/>
    <property type="molecule type" value="Genomic_DNA"/>
</dbReference>
<name>A0ABR4XRS6_9LACO</name>
<protein>
    <submittedName>
        <fullName evidence="1">Uncharacterized protein</fullName>
    </submittedName>
</protein>